<evidence type="ECO:0000256" key="1">
    <source>
        <dbReference type="SAM" id="SignalP"/>
    </source>
</evidence>
<evidence type="ECO:0000313" key="2">
    <source>
        <dbReference type="EMBL" id="KAK4873995.1"/>
    </source>
</evidence>
<feature type="signal peptide" evidence="1">
    <location>
        <begin position="1"/>
        <end position="20"/>
    </location>
</feature>
<evidence type="ECO:0000313" key="3">
    <source>
        <dbReference type="Proteomes" id="UP001353858"/>
    </source>
</evidence>
<reference evidence="3" key="1">
    <citation type="submission" date="2023-01" db="EMBL/GenBank/DDBJ databases">
        <title>Key to firefly adult light organ development and bioluminescence: homeobox transcription factors regulate luciferase expression and transportation to peroxisome.</title>
        <authorList>
            <person name="Fu X."/>
        </authorList>
    </citation>
    <scope>NUCLEOTIDE SEQUENCE [LARGE SCALE GENOMIC DNA]</scope>
</reference>
<evidence type="ECO:0008006" key="4">
    <source>
        <dbReference type="Google" id="ProtNLM"/>
    </source>
</evidence>
<accession>A0AAN7PZT6</accession>
<keyword evidence="3" id="KW-1185">Reference proteome</keyword>
<comment type="caution">
    <text evidence="2">The sequence shown here is derived from an EMBL/GenBank/DDBJ whole genome shotgun (WGS) entry which is preliminary data.</text>
</comment>
<dbReference type="Proteomes" id="UP001353858">
    <property type="component" value="Unassembled WGS sequence"/>
</dbReference>
<proteinExistence type="predicted"/>
<sequence>MEKFVCFVLCLAAFINAGSALKCYTCDSDKLDGCIKSNSPKDVMCGAASPTFQSVCSYKVLHDTAKKTDKVHAGCEQIAANAAVNKDSLADCKNAPAGMEVTECRVCNTDLCNSSPMVSASMISFLCLPLMYLVSKFVLS</sequence>
<keyword evidence="1" id="KW-0732">Signal</keyword>
<dbReference type="EMBL" id="JARPUR010000006">
    <property type="protein sequence ID" value="KAK4873995.1"/>
    <property type="molecule type" value="Genomic_DNA"/>
</dbReference>
<feature type="chain" id="PRO_5042853877" description="Protein sleepless" evidence="1">
    <location>
        <begin position="21"/>
        <end position="140"/>
    </location>
</feature>
<gene>
    <name evidence="2" type="ORF">RN001_013355</name>
</gene>
<protein>
    <recommendedName>
        <fullName evidence="4">Protein sleepless</fullName>
    </recommendedName>
</protein>
<dbReference type="AlphaFoldDB" id="A0AAN7PZT6"/>
<organism evidence="2 3">
    <name type="scientific">Aquatica leii</name>
    <dbReference type="NCBI Taxonomy" id="1421715"/>
    <lineage>
        <taxon>Eukaryota</taxon>
        <taxon>Metazoa</taxon>
        <taxon>Ecdysozoa</taxon>
        <taxon>Arthropoda</taxon>
        <taxon>Hexapoda</taxon>
        <taxon>Insecta</taxon>
        <taxon>Pterygota</taxon>
        <taxon>Neoptera</taxon>
        <taxon>Endopterygota</taxon>
        <taxon>Coleoptera</taxon>
        <taxon>Polyphaga</taxon>
        <taxon>Elateriformia</taxon>
        <taxon>Elateroidea</taxon>
        <taxon>Lampyridae</taxon>
        <taxon>Luciolinae</taxon>
        <taxon>Aquatica</taxon>
    </lineage>
</organism>
<name>A0AAN7PZT6_9COLE</name>